<dbReference type="InParanoid" id="A0A165DKX3"/>
<dbReference type="Proteomes" id="UP000076842">
    <property type="component" value="Unassembled WGS sequence"/>
</dbReference>
<sequence>MSTQNVLLLGASRGCGFYAALTLLKAGGRATLLLRKPEAVTSNAEYEALSPEEKARATIVQGDAFVEADVQRAMDAAGEGLSTVVFSIGGVPKYEWPFSFKLDPPMVCARGMATLLAVLHKQLPRPAPRIVVVSSMGLGEKHAEVPLALRVTIYGWFLEEPHKDKIAAEYLALKASKFTTPAEPEAATLPAEAASLASDWLDEVVLVRPALLTDGVEYGNLRRAAVVPNAYTISRRDTGKFIVDECLRGSDEWVGEQGVVIAY</sequence>
<dbReference type="Gene3D" id="3.40.50.720">
    <property type="entry name" value="NAD(P)-binding Rossmann-like Domain"/>
    <property type="match status" value="1"/>
</dbReference>
<dbReference type="STRING" id="1353952.A0A165DKX3"/>
<dbReference type="AlphaFoldDB" id="A0A165DKX3"/>
<reference evidence="1 2" key="1">
    <citation type="journal article" date="2016" name="Mol. Biol. Evol.">
        <title>Comparative Genomics of Early-Diverging Mushroom-Forming Fungi Provides Insights into the Origins of Lignocellulose Decay Capabilities.</title>
        <authorList>
            <person name="Nagy L.G."/>
            <person name="Riley R."/>
            <person name="Tritt A."/>
            <person name="Adam C."/>
            <person name="Daum C."/>
            <person name="Floudas D."/>
            <person name="Sun H."/>
            <person name="Yadav J.S."/>
            <person name="Pangilinan J."/>
            <person name="Larsson K.H."/>
            <person name="Matsuura K."/>
            <person name="Barry K."/>
            <person name="Labutti K."/>
            <person name="Kuo R."/>
            <person name="Ohm R.A."/>
            <person name="Bhattacharya S.S."/>
            <person name="Shirouzu T."/>
            <person name="Yoshinaga Y."/>
            <person name="Martin F.M."/>
            <person name="Grigoriev I.V."/>
            <person name="Hibbett D.S."/>
        </authorList>
    </citation>
    <scope>NUCLEOTIDE SEQUENCE [LARGE SCALE GENOMIC DNA]</scope>
    <source>
        <strain evidence="1 2">HHB12733</strain>
    </source>
</reference>
<protein>
    <submittedName>
        <fullName evidence="1">Uncharacterized protein</fullName>
    </submittedName>
</protein>
<proteinExistence type="predicted"/>
<dbReference type="InterPro" id="IPR036291">
    <property type="entry name" value="NAD(P)-bd_dom_sf"/>
</dbReference>
<dbReference type="OrthoDB" id="63935at2759"/>
<evidence type="ECO:0000313" key="1">
    <source>
        <dbReference type="EMBL" id="KZT53038.1"/>
    </source>
</evidence>
<gene>
    <name evidence="1" type="ORF">CALCODRAFT_501546</name>
</gene>
<evidence type="ECO:0000313" key="2">
    <source>
        <dbReference type="Proteomes" id="UP000076842"/>
    </source>
</evidence>
<dbReference type="EMBL" id="KV424048">
    <property type="protein sequence ID" value="KZT53038.1"/>
    <property type="molecule type" value="Genomic_DNA"/>
</dbReference>
<keyword evidence="2" id="KW-1185">Reference proteome</keyword>
<organism evidence="1 2">
    <name type="scientific">Calocera cornea HHB12733</name>
    <dbReference type="NCBI Taxonomy" id="1353952"/>
    <lineage>
        <taxon>Eukaryota</taxon>
        <taxon>Fungi</taxon>
        <taxon>Dikarya</taxon>
        <taxon>Basidiomycota</taxon>
        <taxon>Agaricomycotina</taxon>
        <taxon>Dacrymycetes</taxon>
        <taxon>Dacrymycetales</taxon>
        <taxon>Dacrymycetaceae</taxon>
        <taxon>Calocera</taxon>
    </lineage>
</organism>
<dbReference type="PANTHER" id="PTHR15020:SF50">
    <property type="entry name" value="UPF0659 PROTEIN YMR090W"/>
    <property type="match status" value="1"/>
</dbReference>
<dbReference type="PANTHER" id="PTHR15020">
    <property type="entry name" value="FLAVIN REDUCTASE-RELATED"/>
    <property type="match status" value="1"/>
</dbReference>
<dbReference type="SUPFAM" id="SSF51735">
    <property type="entry name" value="NAD(P)-binding Rossmann-fold domains"/>
    <property type="match status" value="1"/>
</dbReference>
<accession>A0A165DKX3</accession>
<name>A0A165DKX3_9BASI</name>